<feature type="compositionally biased region" description="Basic and acidic residues" evidence="1">
    <location>
        <begin position="38"/>
        <end position="53"/>
    </location>
</feature>
<organism evidence="3 4">
    <name type="scientific">Rubripirellula obstinata</name>
    <dbReference type="NCBI Taxonomy" id="406547"/>
    <lineage>
        <taxon>Bacteria</taxon>
        <taxon>Pseudomonadati</taxon>
        <taxon>Planctomycetota</taxon>
        <taxon>Planctomycetia</taxon>
        <taxon>Pirellulales</taxon>
        <taxon>Pirellulaceae</taxon>
        <taxon>Rubripirellula</taxon>
    </lineage>
</organism>
<keyword evidence="4" id="KW-1185">Reference proteome</keyword>
<proteinExistence type="predicted"/>
<feature type="region of interest" description="Disordered" evidence="1">
    <location>
        <begin position="30"/>
        <end position="53"/>
    </location>
</feature>
<name>A0A5B1CLQ8_9BACT</name>
<evidence type="ECO:0000256" key="1">
    <source>
        <dbReference type="SAM" id="MobiDB-lite"/>
    </source>
</evidence>
<evidence type="ECO:0000256" key="2">
    <source>
        <dbReference type="SAM" id="SignalP"/>
    </source>
</evidence>
<keyword evidence="2" id="KW-0732">Signal</keyword>
<dbReference type="Proteomes" id="UP000322699">
    <property type="component" value="Unassembled WGS sequence"/>
</dbReference>
<gene>
    <name evidence="3" type="ORF">LF1_46980</name>
</gene>
<reference evidence="3 4" key="1">
    <citation type="submission" date="2019-08" db="EMBL/GenBank/DDBJ databases">
        <title>Deep-cultivation of Planctomycetes and their phenomic and genomic characterization uncovers novel biology.</title>
        <authorList>
            <person name="Wiegand S."/>
            <person name="Jogler M."/>
            <person name="Boedeker C."/>
            <person name="Pinto D."/>
            <person name="Vollmers J."/>
            <person name="Rivas-Marin E."/>
            <person name="Kohn T."/>
            <person name="Peeters S.H."/>
            <person name="Heuer A."/>
            <person name="Rast P."/>
            <person name="Oberbeckmann S."/>
            <person name="Bunk B."/>
            <person name="Jeske O."/>
            <person name="Meyerdierks A."/>
            <person name="Storesund J.E."/>
            <person name="Kallscheuer N."/>
            <person name="Luecker S."/>
            <person name="Lage O.M."/>
            <person name="Pohl T."/>
            <person name="Merkel B.J."/>
            <person name="Hornburger P."/>
            <person name="Mueller R.-W."/>
            <person name="Bruemmer F."/>
            <person name="Labrenz M."/>
            <person name="Spormann A.M."/>
            <person name="Op Den Camp H."/>
            <person name="Overmann J."/>
            <person name="Amann R."/>
            <person name="Jetten M.S.M."/>
            <person name="Mascher T."/>
            <person name="Medema M.H."/>
            <person name="Devos D.P."/>
            <person name="Kaster A.-K."/>
            <person name="Ovreas L."/>
            <person name="Rohde M."/>
            <person name="Galperin M.Y."/>
            <person name="Jogler C."/>
        </authorList>
    </citation>
    <scope>NUCLEOTIDE SEQUENCE [LARGE SCALE GENOMIC DNA]</scope>
    <source>
        <strain evidence="3 4">LF1</strain>
    </source>
</reference>
<accession>A0A5B1CLQ8</accession>
<dbReference type="AlphaFoldDB" id="A0A5B1CLQ8"/>
<evidence type="ECO:0000313" key="3">
    <source>
        <dbReference type="EMBL" id="KAA1262137.1"/>
    </source>
</evidence>
<feature type="chain" id="PRO_5022979275" evidence="2">
    <location>
        <begin position="25"/>
        <end position="161"/>
    </location>
</feature>
<protein>
    <submittedName>
        <fullName evidence="3">Uncharacterized protein</fullName>
    </submittedName>
</protein>
<dbReference type="EMBL" id="VRLW01000001">
    <property type="protein sequence ID" value="KAA1262137.1"/>
    <property type="molecule type" value="Genomic_DNA"/>
</dbReference>
<evidence type="ECO:0000313" key="4">
    <source>
        <dbReference type="Proteomes" id="UP000322699"/>
    </source>
</evidence>
<sequence precursor="true">MSYRNPTSSLFCFLAIGMFCIVGCGPTESSTEAPVENAGHDHGHDHDHAGHNHDFENLGEALVELEELSDEIGVAFTSGEPESAHDALHHISEVLEATETVVSKSSLGEETKAEALKAVEELFDSYTALDETMHGDGGKDFDEVKSSIESAIAVLKSAAKE</sequence>
<dbReference type="OrthoDB" id="289765at2"/>
<feature type="signal peptide" evidence="2">
    <location>
        <begin position="1"/>
        <end position="24"/>
    </location>
</feature>
<dbReference type="RefSeq" id="WP_068264820.1">
    <property type="nucleotide sequence ID" value="NZ_LWSK01000070.1"/>
</dbReference>
<comment type="caution">
    <text evidence="3">The sequence shown here is derived from an EMBL/GenBank/DDBJ whole genome shotgun (WGS) entry which is preliminary data.</text>
</comment>